<name>A0A8K0I6D9_COCNU</name>
<keyword evidence="3" id="KW-1185">Reference proteome</keyword>
<dbReference type="Proteomes" id="UP000797356">
    <property type="component" value="Chromosome 4"/>
</dbReference>
<reference evidence="2" key="2">
    <citation type="submission" date="2019-07" db="EMBL/GenBank/DDBJ databases">
        <authorList>
            <person name="Yang Y."/>
            <person name="Bocs S."/>
            <person name="Baudouin L."/>
        </authorList>
    </citation>
    <scope>NUCLEOTIDE SEQUENCE</scope>
    <source>
        <tissue evidence="2">Spear leaf of Hainan Tall coconut</tissue>
    </source>
</reference>
<dbReference type="EMBL" id="CM017875">
    <property type="protein sequence ID" value="KAG1338686.1"/>
    <property type="molecule type" value="Genomic_DNA"/>
</dbReference>
<evidence type="ECO:0000256" key="1">
    <source>
        <dbReference type="SAM" id="MobiDB-lite"/>
    </source>
</evidence>
<gene>
    <name evidence="2" type="ORF">COCNU_04G009920</name>
</gene>
<evidence type="ECO:0000313" key="2">
    <source>
        <dbReference type="EMBL" id="KAG1338686.1"/>
    </source>
</evidence>
<feature type="compositionally biased region" description="Basic and acidic residues" evidence="1">
    <location>
        <begin position="7"/>
        <end position="21"/>
    </location>
</feature>
<reference evidence="2" key="1">
    <citation type="journal article" date="2017" name="Gigascience">
        <title>The genome draft of coconut (Cocos nucifera).</title>
        <authorList>
            <person name="Xiao Y."/>
            <person name="Xu P."/>
            <person name="Fan H."/>
            <person name="Baudouin L."/>
            <person name="Xia W."/>
            <person name="Bocs S."/>
            <person name="Xu J."/>
            <person name="Li Q."/>
            <person name="Guo A."/>
            <person name="Zhou L."/>
            <person name="Li J."/>
            <person name="Wu Y."/>
            <person name="Ma Z."/>
            <person name="Armero A."/>
            <person name="Issali A.E."/>
            <person name="Liu N."/>
            <person name="Peng M."/>
            <person name="Yang Y."/>
        </authorList>
    </citation>
    <scope>NUCLEOTIDE SEQUENCE</scope>
    <source>
        <tissue evidence="2">Spear leaf of Hainan Tall coconut</tissue>
    </source>
</reference>
<sequence length="150" mass="17663">MQIHISAHIDRDKLENSDDPKFSELGSAPKFPRLVEVYLMLYESRKLMENWKESEANTEDVERAEYEVLWNEMLKIQRTTMGSQHSSRYDSFGFRLKMLNVLNMKFSGMRCLRFRGQLWDLNIQVDTTLLVFGCRKAGVNSKSFRANQDK</sequence>
<evidence type="ECO:0000313" key="3">
    <source>
        <dbReference type="Proteomes" id="UP000797356"/>
    </source>
</evidence>
<organism evidence="2 3">
    <name type="scientific">Cocos nucifera</name>
    <name type="common">Coconut palm</name>
    <dbReference type="NCBI Taxonomy" id="13894"/>
    <lineage>
        <taxon>Eukaryota</taxon>
        <taxon>Viridiplantae</taxon>
        <taxon>Streptophyta</taxon>
        <taxon>Embryophyta</taxon>
        <taxon>Tracheophyta</taxon>
        <taxon>Spermatophyta</taxon>
        <taxon>Magnoliopsida</taxon>
        <taxon>Liliopsida</taxon>
        <taxon>Arecaceae</taxon>
        <taxon>Arecoideae</taxon>
        <taxon>Cocoseae</taxon>
        <taxon>Attaleinae</taxon>
        <taxon>Cocos</taxon>
    </lineage>
</organism>
<feature type="region of interest" description="Disordered" evidence="1">
    <location>
        <begin position="1"/>
        <end position="21"/>
    </location>
</feature>
<dbReference type="AlphaFoldDB" id="A0A8K0I6D9"/>
<accession>A0A8K0I6D9</accession>
<proteinExistence type="predicted"/>
<protein>
    <submittedName>
        <fullName evidence="2">Uncharacterized protein</fullName>
    </submittedName>
</protein>
<comment type="caution">
    <text evidence="2">The sequence shown here is derived from an EMBL/GenBank/DDBJ whole genome shotgun (WGS) entry which is preliminary data.</text>
</comment>